<evidence type="ECO:0000256" key="2">
    <source>
        <dbReference type="ARBA" id="ARBA00022490"/>
    </source>
</evidence>
<evidence type="ECO:0008006" key="14">
    <source>
        <dbReference type="Google" id="ProtNLM"/>
    </source>
</evidence>
<dbReference type="OrthoDB" id="9794370at2"/>
<dbReference type="InterPro" id="IPR020449">
    <property type="entry name" value="Tscrpt_reg_AraC-type_HTH"/>
</dbReference>
<dbReference type="GO" id="GO:0005737">
    <property type="term" value="C:cytoplasm"/>
    <property type="evidence" value="ECO:0007669"/>
    <property type="project" value="UniProtKB-SubCell"/>
</dbReference>
<dbReference type="CDD" id="cd17536">
    <property type="entry name" value="REC_YesN-like"/>
    <property type="match status" value="1"/>
</dbReference>
<evidence type="ECO:0000256" key="4">
    <source>
        <dbReference type="ARBA" id="ARBA00023012"/>
    </source>
</evidence>
<proteinExistence type="predicted"/>
<sequence length="531" mass="62593">MTKLLLVEDEFLVRLGLKTFIPWEEFGFELIGEAVDGLDALAILAEKPCDLLITDISMPNMDGITLMERVKELYPHIKILILSNYNDFEYVRRALQLGASDYILKLTMQPDDLQTKLQQMQEEIENERKKQEETILLNRTAVQFRQEITIEKHLRDLMTMQYSKREADDLSEEYANLLPSFPWTFSMMKIDRYEAVVDENRFKSEKLLHFSALNILREVMRKYMGGHIVELGGGRFGMISGTGAETMLQEMTECIQRYLKLSVYFGTYSPVERAYDLYEACRFAEEALLERFYNDLNRVIPYRAQMFAHQALPISSQDEWLDMMARQDIESLQNAIRNMADAYLDDGAPRLYPELARERWLHIVHLFELHLQHKGGDLYSIESYEGNYPHHMVRTAESIQQISEWLVGWISVFFEHLRSCVVHQPRPEIRTVQRMIEEKYSTSFKMSDLAKEVNFTEPYLSSLFKKETGETMIDYMIRIRMKKARELLKDPNVKIYEVADAIGYSDPNYFAKLFKKIEGIYPQEYRKRYIH</sequence>
<evidence type="ECO:0000259" key="11">
    <source>
        <dbReference type="PROSITE" id="PS50110"/>
    </source>
</evidence>
<dbReference type="InterPro" id="IPR011006">
    <property type="entry name" value="CheY-like_superfamily"/>
</dbReference>
<dbReference type="SMART" id="SM00448">
    <property type="entry name" value="REC"/>
    <property type="match status" value="1"/>
</dbReference>
<keyword evidence="9" id="KW-0175">Coiled coil</keyword>
<organism evidence="12 13">
    <name type="scientific">Paenibacillus ferrarius</name>
    <dbReference type="NCBI Taxonomy" id="1469647"/>
    <lineage>
        <taxon>Bacteria</taxon>
        <taxon>Bacillati</taxon>
        <taxon>Bacillota</taxon>
        <taxon>Bacilli</taxon>
        <taxon>Bacillales</taxon>
        <taxon>Paenibacillaceae</taxon>
        <taxon>Paenibacillus</taxon>
    </lineage>
</organism>
<evidence type="ECO:0000256" key="6">
    <source>
        <dbReference type="ARBA" id="ARBA00023125"/>
    </source>
</evidence>
<feature type="modified residue" description="4-aspartylphosphate" evidence="8">
    <location>
        <position position="55"/>
    </location>
</feature>
<name>A0A1V4HCJ1_9BACL</name>
<dbReference type="InterPro" id="IPR051552">
    <property type="entry name" value="HptR"/>
</dbReference>
<feature type="coiled-coil region" evidence="9">
    <location>
        <begin position="110"/>
        <end position="137"/>
    </location>
</feature>
<dbReference type="SMART" id="SM00342">
    <property type="entry name" value="HTH_ARAC"/>
    <property type="match status" value="1"/>
</dbReference>
<dbReference type="PROSITE" id="PS01124">
    <property type="entry name" value="HTH_ARAC_FAMILY_2"/>
    <property type="match status" value="1"/>
</dbReference>
<dbReference type="PANTHER" id="PTHR42713">
    <property type="entry name" value="HISTIDINE KINASE-RELATED"/>
    <property type="match status" value="1"/>
</dbReference>
<dbReference type="PANTHER" id="PTHR42713:SF3">
    <property type="entry name" value="TRANSCRIPTIONAL REGULATORY PROTEIN HPTR"/>
    <property type="match status" value="1"/>
</dbReference>
<comment type="caution">
    <text evidence="12">The sequence shown here is derived from an EMBL/GenBank/DDBJ whole genome shotgun (WGS) entry which is preliminary data.</text>
</comment>
<dbReference type="InterPro" id="IPR009057">
    <property type="entry name" value="Homeodomain-like_sf"/>
</dbReference>
<dbReference type="GO" id="GO:0000160">
    <property type="term" value="P:phosphorelay signal transduction system"/>
    <property type="evidence" value="ECO:0007669"/>
    <property type="project" value="UniProtKB-KW"/>
</dbReference>
<dbReference type="Pfam" id="PF00072">
    <property type="entry name" value="Response_reg"/>
    <property type="match status" value="1"/>
</dbReference>
<evidence type="ECO:0000256" key="3">
    <source>
        <dbReference type="ARBA" id="ARBA00022553"/>
    </source>
</evidence>
<dbReference type="STRING" id="1469647.BC351_07335"/>
<evidence type="ECO:0000259" key="10">
    <source>
        <dbReference type="PROSITE" id="PS01124"/>
    </source>
</evidence>
<dbReference type="GO" id="GO:0003700">
    <property type="term" value="F:DNA-binding transcription factor activity"/>
    <property type="evidence" value="ECO:0007669"/>
    <property type="project" value="InterPro"/>
</dbReference>
<protein>
    <recommendedName>
        <fullName evidence="14">DNA-binding response regulator</fullName>
    </recommendedName>
</protein>
<keyword evidence="4" id="KW-0902">Two-component regulatory system</keyword>
<keyword evidence="7" id="KW-0804">Transcription</keyword>
<feature type="domain" description="Response regulatory" evidence="11">
    <location>
        <begin position="3"/>
        <end position="120"/>
    </location>
</feature>
<dbReference type="InterPro" id="IPR001789">
    <property type="entry name" value="Sig_transdc_resp-reg_receiver"/>
</dbReference>
<dbReference type="GO" id="GO:0043565">
    <property type="term" value="F:sequence-specific DNA binding"/>
    <property type="evidence" value="ECO:0007669"/>
    <property type="project" value="InterPro"/>
</dbReference>
<dbReference type="SUPFAM" id="SSF46689">
    <property type="entry name" value="Homeodomain-like"/>
    <property type="match status" value="2"/>
</dbReference>
<evidence type="ECO:0000256" key="8">
    <source>
        <dbReference type="PROSITE-ProRule" id="PRU00169"/>
    </source>
</evidence>
<feature type="domain" description="HTH araC/xylS-type" evidence="10">
    <location>
        <begin position="430"/>
        <end position="528"/>
    </location>
</feature>
<keyword evidence="2" id="KW-0963">Cytoplasm</keyword>
<evidence type="ECO:0000256" key="1">
    <source>
        <dbReference type="ARBA" id="ARBA00004496"/>
    </source>
</evidence>
<dbReference type="Proteomes" id="UP000190626">
    <property type="component" value="Unassembled WGS sequence"/>
</dbReference>
<evidence type="ECO:0000256" key="7">
    <source>
        <dbReference type="ARBA" id="ARBA00023163"/>
    </source>
</evidence>
<dbReference type="RefSeq" id="WP_079417591.1">
    <property type="nucleotide sequence ID" value="NZ_MBTG01000034.1"/>
</dbReference>
<keyword evidence="3 8" id="KW-0597">Phosphoprotein</keyword>
<dbReference type="Gene3D" id="3.40.50.2300">
    <property type="match status" value="1"/>
</dbReference>
<keyword evidence="5" id="KW-0805">Transcription regulation</keyword>
<accession>A0A1V4HCJ1</accession>
<dbReference type="AlphaFoldDB" id="A0A1V4HCJ1"/>
<evidence type="ECO:0000256" key="5">
    <source>
        <dbReference type="ARBA" id="ARBA00023015"/>
    </source>
</evidence>
<dbReference type="EMBL" id="MBTG01000034">
    <property type="protein sequence ID" value="OPH50463.1"/>
    <property type="molecule type" value="Genomic_DNA"/>
</dbReference>
<dbReference type="PRINTS" id="PR00032">
    <property type="entry name" value="HTHARAC"/>
</dbReference>
<evidence type="ECO:0000256" key="9">
    <source>
        <dbReference type="SAM" id="Coils"/>
    </source>
</evidence>
<dbReference type="Gene3D" id="1.10.10.60">
    <property type="entry name" value="Homeodomain-like"/>
    <property type="match status" value="2"/>
</dbReference>
<evidence type="ECO:0000313" key="13">
    <source>
        <dbReference type="Proteomes" id="UP000190626"/>
    </source>
</evidence>
<keyword evidence="6" id="KW-0238">DNA-binding</keyword>
<comment type="subcellular location">
    <subcellularLocation>
        <location evidence="1">Cytoplasm</location>
    </subcellularLocation>
</comment>
<dbReference type="PROSITE" id="PS50110">
    <property type="entry name" value="RESPONSE_REGULATORY"/>
    <property type="match status" value="1"/>
</dbReference>
<keyword evidence="13" id="KW-1185">Reference proteome</keyword>
<evidence type="ECO:0000313" key="12">
    <source>
        <dbReference type="EMBL" id="OPH50463.1"/>
    </source>
</evidence>
<dbReference type="Pfam" id="PF12833">
    <property type="entry name" value="HTH_18"/>
    <property type="match status" value="1"/>
</dbReference>
<reference evidence="13" key="1">
    <citation type="submission" date="2016-07" db="EMBL/GenBank/DDBJ databases">
        <authorList>
            <person name="Florea S."/>
            <person name="Webb J.S."/>
            <person name="Jaromczyk J."/>
            <person name="Schardl C.L."/>
        </authorList>
    </citation>
    <scope>NUCLEOTIDE SEQUENCE [LARGE SCALE GENOMIC DNA]</scope>
    <source>
        <strain evidence="13">CY1</strain>
    </source>
</reference>
<gene>
    <name evidence="12" type="ORF">BC351_07335</name>
</gene>
<dbReference type="InterPro" id="IPR018060">
    <property type="entry name" value="HTH_AraC"/>
</dbReference>
<dbReference type="SUPFAM" id="SSF52172">
    <property type="entry name" value="CheY-like"/>
    <property type="match status" value="1"/>
</dbReference>